<keyword evidence="4" id="KW-0732">Signal</keyword>
<feature type="compositionally biased region" description="Basic and acidic residues" evidence="2">
    <location>
        <begin position="592"/>
        <end position="604"/>
    </location>
</feature>
<feature type="chain" id="PRO_5042126519" description="Peptidase A1 domain-containing protein" evidence="4">
    <location>
        <begin position="19"/>
        <end position="617"/>
    </location>
</feature>
<keyword evidence="3" id="KW-0472">Membrane</keyword>
<dbReference type="InterPro" id="IPR021109">
    <property type="entry name" value="Peptidase_aspartic_dom_sf"/>
</dbReference>
<comment type="caution">
    <text evidence="6">The sequence shown here is derived from an EMBL/GenBank/DDBJ whole genome shotgun (WGS) entry which is preliminary data.</text>
</comment>
<organism evidence="6 7">
    <name type="scientific">Phomopsis amygdali</name>
    <name type="common">Fusicoccum amygdali</name>
    <dbReference type="NCBI Taxonomy" id="1214568"/>
    <lineage>
        <taxon>Eukaryota</taxon>
        <taxon>Fungi</taxon>
        <taxon>Dikarya</taxon>
        <taxon>Ascomycota</taxon>
        <taxon>Pezizomycotina</taxon>
        <taxon>Sordariomycetes</taxon>
        <taxon>Sordariomycetidae</taxon>
        <taxon>Diaporthales</taxon>
        <taxon>Diaporthaceae</taxon>
        <taxon>Diaporthe</taxon>
    </lineage>
</organism>
<feature type="region of interest" description="Disordered" evidence="2">
    <location>
        <begin position="573"/>
        <end position="604"/>
    </location>
</feature>
<dbReference type="Pfam" id="PF00026">
    <property type="entry name" value="Asp"/>
    <property type="match status" value="1"/>
</dbReference>
<keyword evidence="7" id="KW-1185">Reference proteome</keyword>
<feature type="compositionally biased region" description="Polar residues" evidence="2">
    <location>
        <begin position="548"/>
        <end position="559"/>
    </location>
</feature>
<evidence type="ECO:0000313" key="7">
    <source>
        <dbReference type="Proteomes" id="UP001265746"/>
    </source>
</evidence>
<dbReference type="GO" id="GO:0009277">
    <property type="term" value="C:fungal-type cell wall"/>
    <property type="evidence" value="ECO:0007669"/>
    <property type="project" value="TreeGrafter"/>
</dbReference>
<dbReference type="PROSITE" id="PS51767">
    <property type="entry name" value="PEPTIDASE_A1"/>
    <property type="match status" value="1"/>
</dbReference>
<dbReference type="PANTHER" id="PTHR47965">
    <property type="entry name" value="ASPARTYL PROTEASE-RELATED"/>
    <property type="match status" value="1"/>
</dbReference>
<dbReference type="AlphaFoldDB" id="A0AAD9SQS9"/>
<protein>
    <recommendedName>
        <fullName evidence="5">Peptidase A1 domain-containing protein</fullName>
    </recommendedName>
</protein>
<proteinExistence type="inferred from homology"/>
<feature type="domain" description="Peptidase A1" evidence="5">
    <location>
        <begin position="53"/>
        <end position="386"/>
    </location>
</feature>
<sequence length="617" mass="66584">MPSLVELVLLILVPLSVTYSTFDGEGQEAQPALIHRRHAPMAPLTVQRSRGSYYVTARAGTPGQTISLQLRNDAGAAIYIPQHNASSYALCNSTRNAFNPSLSSTFNTTDRQALWHPKNNNADYATADHLFRDEFELGDLAIGSLSMRLATECDTDPGVLSVGLAKADEPSGTGLLAALVDQGLIATEAFSIWLSGWQGHTDSGSLLFGAVDNSKYSGRLKVLDLVHTALSLQGPIILLSHIEASSQTGDKTLMSYNDEAYLAAVRLGVGSSTFPQDIAEAIWEEVGAEYMEICGCPVVPCALAESSNTFTYGFSDTNGPQIKMHLWTMVIGQEIHDLQLNNTQGESLCVFSVTNATNSTSYALGEDFLRNAYIVFDVHNEKIALAQGRIDPGALNNSDVEVFADYGAQIPSAQRVSKHPMETATVQTTINTQKIIVTNLDSTAAKSGIVIRADSSTSRDDSQHHDTLGKDDAFDLTGNLGTWLSIVLVTLIGLAIAYTINYQRKNGKPVIKPLSGEPSTPQSLSQESSMGLESLVSAPPTREAQCQGLPQESRASVQSNEIMPISQYMSPASSSANQICEEEEPKSPAFPREAKLKSQTPEEKVLGTWSELRKTYL</sequence>
<comment type="similarity">
    <text evidence="1">Belongs to the peptidase A1 family.</text>
</comment>
<feature type="region of interest" description="Disordered" evidence="2">
    <location>
        <begin position="512"/>
        <end position="559"/>
    </location>
</feature>
<feature type="signal peptide" evidence="4">
    <location>
        <begin position="1"/>
        <end position="18"/>
    </location>
</feature>
<gene>
    <name evidence="6" type="ORF">N8I77_000823</name>
</gene>
<name>A0AAD9SQS9_PHOAM</name>
<evidence type="ECO:0000259" key="5">
    <source>
        <dbReference type="PROSITE" id="PS51767"/>
    </source>
</evidence>
<dbReference type="GO" id="GO:0031505">
    <property type="term" value="P:fungal-type cell wall organization"/>
    <property type="evidence" value="ECO:0007669"/>
    <property type="project" value="TreeGrafter"/>
</dbReference>
<dbReference type="GO" id="GO:0005576">
    <property type="term" value="C:extracellular region"/>
    <property type="evidence" value="ECO:0007669"/>
    <property type="project" value="TreeGrafter"/>
</dbReference>
<evidence type="ECO:0000256" key="4">
    <source>
        <dbReference type="SAM" id="SignalP"/>
    </source>
</evidence>
<dbReference type="Gene3D" id="2.40.70.10">
    <property type="entry name" value="Acid Proteases"/>
    <property type="match status" value="2"/>
</dbReference>
<dbReference type="Proteomes" id="UP001265746">
    <property type="component" value="Unassembled WGS sequence"/>
</dbReference>
<accession>A0AAD9SQS9</accession>
<evidence type="ECO:0000256" key="2">
    <source>
        <dbReference type="SAM" id="MobiDB-lite"/>
    </source>
</evidence>
<dbReference type="GO" id="GO:0004190">
    <property type="term" value="F:aspartic-type endopeptidase activity"/>
    <property type="evidence" value="ECO:0007669"/>
    <property type="project" value="InterPro"/>
</dbReference>
<dbReference type="SUPFAM" id="SSF50630">
    <property type="entry name" value="Acid proteases"/>
    <property type="match status" value="1"/>
</dbReference>
<dbReference type="InterPro" id="IPR001461">
    <property type="entry name" value="Aspartic_peptidase_A1"/>
</dbReference>
<evidence type="ECO:0000256" key="3">
    <source>
        <dbReference type="SAM" id="Phobius"/>
    </source>
</evidence>
<evidence type="ECO:0000313" key="6">
    <source>
        <dbReference type="EMBL" id="KAK2613957.1"/>
    </source>
</evidence>
<feature type="transmembrane region" description="Helical" evidence="3">
    <location>
        <begin position="480"/>
        <end position="500"/>
    </location>
</feature>
<keyword evidence="3" id="KW-1133">Transmembrane helix</keyword>
<dbReference type="PRINTS" id="PR00792">
    <property type="entry name" value="PEPSIN"/>
</dbReference>
<reference evidence="6" key="1">
    <citation type="submission" date="2023-06" db="EMBL/GenBank/DDBJ databases">
        <authorList>
            <person name="Noh H."/>
        </authorList>
    </citation>
    <scope>NUCLEOTIDE SEQUENCE</scope>
    <source>
        <strain evidence="6">DUCC20226</strain>
    </source>
</reference>
<evidence type="ECO:0000256" key="1">
    <source>
        <dbReference type="ARBA" id="ARBA00007447"/>
    </source>
</evidence>
<dbReference type="EMBL" id="JAUJFL010000001">
    <property type="protein sequence ID" value="KAK2613957.1"/>
    <property type="molecule type" value="Genomic_DNA"/>
</dbReference>
<dbReference type="PANTHER" id="PTHR47965:SF79">
    <property type="entry name" value="ASPARTIC PROTEINASE"/>
    <property type="match status" value="1"/>
</dbReference>
<dbReference type="InterPro" id="IPR033121">
    <property type="entry name" value="PEPTIDASE_A1"/>
</dbReference>
<dbReference type="GO" id="GO:0006508">
    <property type="term" value="P:proteolysis"/>
    <property type="evidence" value="ECO:0007669"/>
    <property type="project" value="InterPro"/>
</dbReference>
<keyword evidence="3" id="KW-0812">Transmembrane</keyword>
<feature type="compositionally biased region" description="Polar residues" evidence="2">
    <location>
        <begin position="517"/>
        <end position="531"/>
    </location>
</feature>